<dbReference type="Pfam" id="PF02881">
    <property type="entry name" value="SRP54_N"/>
    <property type="match status" value="1"/>
</dbReference>
<dbReference type="SMART" id="SM00962">
    <property type="entry name" value="SRP54"/>
    <property type="match status" value="1"/>
</dbReference>
<dbReference type="EC" id="3.6.5.4" evidence="12"/>
<comment type="caution">
    <text evidence="15">The sequence shown here is derived from an EMBL/GenBank/DDBJ whole genome shotgun (WGS) entry which is preliminary data.</text>
</comment>
<keyword evidence="4" id="KW-0547">Nucleotide-binding</keyword>
<evidence type="ECO:0000256" key="10">
    <source>
        <dbReference type="ARBA" id="ARBA00034832"/>
    </source>
</evidence>
<dbReference type="GO" id="GO:0005786">
    <property type="term" value="C:signal recognition particle, endoplasmic reticulum targeting"/>
    <property type="evidence" value="ECO:0007669"/>
    <property type="project" value="UniProtKB-KW"/>
</dbReference>
<dbReference type="GO" id="GO:0006616">
    <property type="term" value="P:SRP-dependent cotranslational protein targeting to membrane, translocation"/>
    <property type="evidence" value="ECO:0007669"/>
    <property type="project" value="TreeGrafter"/>
</dbReference>
<evidence type="ECO:0000256" key="9">
    <source>
        <dbReference type="ARBA" id="ARBA00023274"/>
    </source>
</evidence>
<dbReference type="GO" id="GO:0003924">
    <property type="term" value="F:GTPase activity"/>
    <property type="evidence" value="ECO:0007669"/>
    <property type="project" value="InterPro"/>
</dbReference>
<dbReference type="GO" id="GO:0005525">
    <property type="term" value="F:GTP binding"/>
    <property type="evidence" value="ECO:0007669"/>
    <property type="project" value="UniProtKB-KW"/>
</dbReference>
<proteinExistence type="inferred from homology"/>
<evidence type="ECO:0000256" key="3">
    <source>
        <dbReference type="ARBA" id="ARBA00022490"/>
    </source>
</evidence>
<dbReference type="Gene3D" id="1.20.120.140">
    <property type="entry name" value="Signal recognition particle SRP54, nucleotide-binding domain"/>
    <property type="match status" value="1"/>
</dbReference>
<comment type="subcellular location">
    <subcellularLocation>
        <location evidence="1">Cytoplasm</location>
    </subcellularLocation>
</comment>
<dbReference type="Pfam" id="PF02978">
    <property type="entry name" value="SRP_SPB"/>
    <property type="match status" value="1"/>
</dbReference>
<evidence type="ECO:0000256" key="6">
    <source>
        <dbReference type="ARBA" id="ARBA00022884"/>
    </source>
</evidence>
<organism evidence="15">
    <name type="scientific">Menopon gallinae</name>
    <name type="common">poultry shaft louse</name>
    <dbReference type="NCBI Taxonomy" id="328185"/>
    <lineage>
        <taxon>Eukaryota</taxon>
        <taxon>Metazoa</taxon>
        <taxon>Ecdysozoa</taxon>
        <taxon>Arthropoda</taxon>
        <taxon>Hexapoda</taxon>
        <taxon>Insecta</taxon>
        <taxon>Pterygota</taxon>
        <taxon>Neoptera</taxon>
        <taxon>Paraneoptera</taxon>
        <taxon>Psocodea</taxon>
        <taxon>Troctomorpha</taxon>
        <taxon>Phthiraptera</taxon>
        <taxon>Amblycera</taxon>
        <taxon>Menoponidae</taxon>
        <taxon>Menopon</taxon>
    </lineage>
</organism>
<keyword evidence="8" id="KW-0733">Signal recognition particle</keyword>
<reference evidence="15" key="1">
    <citation type="journal article" date="2024" name="Gigascience">
        <title>Chromosome-level genome of the poultry shaft louse Menopon gallinae provides insight into the host-switching and adaptive evolution of parasitic lice.</title>
        <authorList>
            <person name="Xu Y."/>
            <person name="Ma L."/>
            <person name="Liu S."/>
            <person name="Liang Y."/>
            <person name="Liu Q."/>
            <person name="He Z."/>
            <person name="Tian L."/>
            <person name="Duan Y."/>
            <person name="Cai W."/>
            <person name="Li H."/>
            <person name="Song F."/>
        </authorList>
    </citation>
    <scope>NUCLEOTIDE SEQUENCE</scope>
    <source>
        <strain evidence="15">Cailab_2023a</strain>
    </source>
</reference>
<evidence type="ECO:0000256" key="4">
    <source>
        <dbReference type="ARBA" id="ARBA00022741"/>
    </source>
</evidence>
<dbReference type="PROSITE" id="PS00300">
    <property type="entry name" value="SRP54"/>
    <property type="match status" value="1"/>
</dbReference>
<comment type="catalytic activity">
    <reaction evidence="13">
        <text>GTP + H2O = GDP + phosphate + H(+)</text>
        <dbReference type="Rhea" id="RHEA:19669"/>
        <dbReference type="ChEBI" id="CHEBI:15377"/>
        <dbReference type="ChEBI" id="CHEBI:15378"/>
        <dbReference type="ChEBI" id="CHEBI:37565"/>
        <dbReference type="ChEBI" id="CHEBI:43474"/>
        <dbReference type="ChEBI" id="CHEBI:58189"/>
        <dbReference type="EC" id="3.6.5.4"/>
    </reaction>
    <physiologicalReaction direction="left-to-right" evidence="13">
        <dbReference type="Rhea" id="RHEA:19670"/>
    </physiologicalReaction>
</comment>
<dbReference type="GO" id="GO:0008312">
    <property type="term" value="F:7S RNA binding"/>
    <property type="evidence" value="ECO:0007669"/>
    <property type="project" value="InterPro"/>
</dbReference>
<keyword evidence="6" id="KW-0694">RNA-binding</keyword>
<comment type="similarity">
    <text evidence="2">Belongs to the GTP-binding SRP family. SRP54 subfamily.</text>
</comment>
<dbReference type="GO" id="GO:0030942">
    <property type="term" value="F:endoplasmic reticulum signal peptide binding"/>
    <property type="evidence" value="ECO:0007669"/>
    <property type="project" value="TreeGrafter"/>
</dbReference>
<feature type="domain" description="SRP54-type proteins GTP-binding" evidence="14">
    <location>
        <begin position="266"/>
        <end position="279"/>
    </location>
</feature>
<dbReference type="PANTHER" id="PTHR11564">
    <property type="entry name" value="SIGNAL RECOGNITION PARTICLE 54K PROTEIN SRP54"/>
    <property type="match status" value="1"/>
</dbReference>
<dbReference type="SMART" id="SM00963">
    <property type="entry name" value="SRP54_N"/>
    <property type="match status" value="1"/>
</dbReference>
<dbReference type="InterPro" id="IPR036225">
    <property type="entry name" value="SRP/SRP_N"/>
</dbReference>
<evidence type="ECO:0000256" key="2">
    <source>
        <dbReference type="ARBA" id="ARBA00005450"/>
    </source>
</evidence>
<name>A0AAW2H8F7_9NEOP</name>
<dbReference type="FunFam" id="3.40.50.300:FF:000022">
    <property type="entry name" value="Signal recognition particle 54 kDa subunit"/>
    <property type="match status" value="1"/>
</dbReference>
<accession>A0AAW2H8F7</accession>
<dbReference type="AlphaFoldDB" id="A0AAW2H8F7"/>
<evidence type="ECO:0000256" key="11">
    <source>
        <dbReference type="ARBA" id="ARBA00034907"/>
    </source>
</evidence>
<gene>
    <name evidence="15" type="ORF">PYX00_011774</name>
</gene>
<dbReference type="Pfam" id="PF00448">
    <property type="entry name" value="SRP54"/>
    <property type="match status" value="1"/>
</dbReference>
<keyword evidence="5" id="KW-0378">Hydrolase</keyword>
<evidence type="ECO:0000256" key="5">
    <source>
        <dbReference type="ARBA" id="ARBA00022801"/>
    </source>
</evidence>
<dbReference type="PANTHER" id="PTHR11564:SF5">
    <property type="entry name" value="SIGNAL RECOGNITION PARTICLE SUBUNIT SRP54"/>
    <property type="match status" value="1"/>
</dbReference>
<dbReference type="InterPro" id="IPR003593">
    <property type="entry name" value="AAA+_ATPase"/>
</dbReference>
<dbReference type="SUPFAM" id="SSF52540">
    <property type="entry name" value="P-loop containing nucleoside triphosphate hydrolases"/>
    <property type="match status" value="1"/>
</dbReference>
<sequence length="468" mass="51880">MISDLGKSINKTLKSLFASRITDSKIELAIKDVCTHLLASNVSTQLVMRLRSQLRERVSAEKMAPGIDKSKVINQAVFDVLVDLLDPKAKQFVMDKGTQNVVVFVGLQGCGKTTSVCKFANFYKKKGFKVGIVCADTFRAGAFDQIKQNALKIKVPYFGSGSSDPVAVAREGVKRFKDDNFNLILVDTSGRHTQERDLFHEMKEMVDAVSPSNIVFVMDAGIGQIAETQASGFKREVDFGSIILTKIDGTKKAGGAISSVAATQTPIDFVGTGEGMEDFESFDPQRFVSRMLGMGDLQGLAEKLQDLKIDEKELMRKMQRGSFSLRDFYDQFQQLMGLGPLSKLMEMIPGLSNLPMPEDKDMKKMICIFDSMSSRELDSDGAIFEKENRRIIRVARGCGCSLEQVSSLLVQFRKISGIMKKVSSMPGMQNLLTGDPSKLTLTQKSQMMKQAKNTLPKELFDQMSLLLR</sequence>
<evidence type="ECO:0000256" key="8">
    <source>
        <dbReference type="ARBA" id="ARBA00023135"/>
    </source>
</evidence>
<evidence type="ECO:0000313" key="15">
    <source>
        <dbReference type="EMBL" id="KAL0266057.1"/>
    </source>
</evidence>
<dbReference type="InterPro" id="IPR013822">
    <property type="entry name" value="Signal_recog_particl_SRP54_hlx"/>
</dbReference>
<dbReference type="EMBL" id="JARGDH010000006">
    <property type="protein sequence ID" value="KAL0266057.1"/>
    <property type="molecule type" value="Genomic_DNA"/>
</dbReference>
<evidence type="ECO:0000256" key="1">
    <source>
        <dbReference type="ARBA" id="ARBA00004496"/>
    </source>
</evidence>
<evidence type="ECO:0000256" key="12">
    <source>
        <dbReference type="ARBA" id="ARBA00035672"/>
    </source>
</evidence>
<protein>
    <recommendedName>
        <fullName evidence="10">Signal recognition particle subunit SRP54</fullName>
        <ecNumber evidence="12">3.6.5.4</ecNumber>
    </recommendedName>
    <alternativeName>
        <fullName evidence="11">Signal recognition particle 54 kDa protein</fullName>
    </alternativeName>
</protein>
<dbReference type="GO" id="GO:0005829">
    <property type="term" value="C:cytosol"/>
    <property type="evidence" value="ECO:0007669"/>
    <property type="project" value="TreeGrafter"/>
</dbReference>
<keyword evidence="3" id="KW-0963">Cytoplasm</keyword>
<dbReference type="InterPro" id="IPR004125">
    <property type="entry name" value="Signal_recog_particle_SRP54_M"/>
</dbReference>
<dbReference type="CDD" id="cd17875">
    <property type="entry name" value="SRP54_G"/>
    <property type="match status" value="1"/>
</dbReference>
<keyword evidence="7" id="KW-0342">GTP-binding</keyword>
<dbReference type="InterPro" id="IPR036891">
    <property type="entry name" value="Signal_recog_part_SRP54_M_sf"/>
</dbReference>
<dbReference type="Gene3D" id="1.10.260.30">
    <property type="entry name" value="Signal recognition particle, SRP54 subunit, M-domain"/>
    <property type="match status" value="1"/>
</dbReference>
<dbReference type="HAMAP" id="MF_00306">
    <property type="entry name" value="SRP54"/>
    <property type="match status" value="1"/>
</dbReference>
<dbReference type="InterPro" id="IPR022941">
    <property type="entry name" value="SRP54"/>
</dbReference>
<dbReference type="InterPro" id="IPR027417">
    <property type="entry name" value="P-loop_NTPase"/>
</dbReference>
<dbReference type="Gene3D" id="3.40.50.300">
    <property type="entry name" value="P-loop containing nucleotide triphosphate hydrolases"/>
    <property type="match status" value="1"/>
</dbReference>
<dbReference type="SUPFAM" id="SSF47446">
    <property type="entry name" value="Signal peptide-binding domain"/>
    <property type="match status" value="1"/>
</dbReference>
<dbReference type="SUPFAM" id="SSF47364">
    <property type="entry name" value="Domain of the SRP/SRP receptor G-proteins"/>
    <property type="match status" value="1"/>
</dbReference>
<keyword evidence="9" id="KW-0687">Ribonucleoprotein</keyword>
<evidence type="ECO:0000259" key="14">
    <source>
        <dbReference type="PROSITE" id="PS00300"/>
    </source>
</evidence>
<dbReference type="InterPro" id="IPR042101">
    <property type="entry name" value="SRP54_N_sf"/>
</dbReference>
<dbReference type="SMART" id="SM00382">
    <property type="entry name" value="AAA"/>
    <property type="match status" value="1"/>
</dbReference>
<evidence type="ECO:0000256" key="13">
    <source>
        <dbReference type="ARBA" id="ARBA00048157"/>
    </source>
</evidence>
<dbReference type="InterPro" id="IPR000897">
    <property type="entry name" value="SRP54_GTPase_dom"/>
</dbReference>
<evidence type="ECO:0000256" key="7">
    <source>
        <dbReference type="ARBA" id="ARBA00023134"/>
    </source>
</evidence>